<organism evidence="3 4">
    <name type="scientific">Olsenella absiana</name>
    <dbReference type="NCBI Taxonomy" id="3115222"/>
    <lineage>
        <taxon>Bacteria</taxon>
        <taxon>Bacillati</taxon>
        <taxon>Actinomycetota</taxon>
        <taxon>Coriobacteriia</taxon>
        <taxon>Coriobacteriales</taxon>
        <taxon>Atopobiaceae</taxon>
        <taxon>Olsenella</taxon>
    </lineage>
</organism>
<dbReference type="InterPro" id="IPR014721">
    <property type="entry name" value="Ribsml_uS5_D2-typ_fold_subgr"/>
</dbReference>
<sequence>MSAPETCSVHAALLRGVEALGVTVEASMSAGIPGLTVVGRPDAAVLEARSRVRCALTACGYTMARRHVTINLSPSEVRKSGTSFDLPIAVAILAMTGQIPRAGLDGCLFVGELGLDGQVCPVRGAVAYEALARQSGLVLVGAGGPWFPEDASRVRCVSTLADLRRGVGSLPEAAPGPEPLPRACAPAALDYADVMDQELAKRAFVIAAVGKHGLLMVGPPGAGKTMLARRMPTILPALSEDETREALLIHSVAGQSLEEIAAGGRPFRAPHHSVSLAGLIGGGRPVLPGEVSLAHKGVLFLDELPEFATNVLQSLRQPMEEHVVRLVRADGAYVFPCDFQLVAAANPCPCGHLGDEGHPCRCTPSQITGYQARIGGPLMDRIDILVDVARPDSHRVMAEEAGASSAQMREQVLAATEFRRWRVSRSGGGTGEPQRRWEGFEPGARAALEGAARRRALGGRAITRIAGVARTIADLAAHERVGADDIVEACVYRSRGSI</sequence>
<dbReference type="EMBL" id="JAZGJQ010000003">
    <property type="protein sequence ID" value="MEE6147266.1"/>
    <property type="molecule type" value="Genomic_DNA"/>
</dbReference>
<dbReference type="InterPro" id="IPR025158">
    <property type="entry name" value="Mg_chelat-rel_C"/>
</dbReference>
<dbReference type="SUPFAM" id="SSF52540">
    <property type="entry name" value="P-loop containing nucleoside triphosphate hydrolases"/>
    <property type="match status" value="1"/>
</dbReference>
<dbReference type="SMART" id="SM00382">
    <property type="entry name" value="AAA"/>
    <property type="match status" value="1"/>
</dbReference>
<dbReference type="InterPro" id="IPR003593">
    <property type="entry name" value="AAA+_ATPase"/>
</dbReference>
<dbReference type="Pfam" id="PF13335">
    <property type="entry name" value="Mg_chelatase_C"/>
    <property type="match status" value="1"/>
</dbReference>
<dbReference type="Pfam" id="PF13541">
    <property type="entry name" value="ChlI"/>
    <property type="match status" value="1"/>
</dbReference>
<reference evidence="3 4" key="1">
    <citation type="submission" date="2024-01" db="EMBL/GenBank/DDBJ databases">
        <title>Description of Olsenella sp. nov., isolated from pig feces.</title>
        <authorList>
            <person name="Chang Y.-H."/>
        </authorList>
    </citation>
    <scope>NUCLEOTIDE SEQUENCE [LARGE SCALE GENOMIC DNA]</scope>
    <source>
        <strain evidence="3 4">YH-ols2223</strain>
    </source>
</reference>
<dbReference type="InterPro" id="IPR027417">
    <property type="entry name" value="P-loop_NTPase"/>
</dbReference>
<dbReference type="InterPro" id="IPR045006">
    <property type="entry name" value="CHLI-like"/>
</dbReference>
<dbReference type="Pfam" id="PF01078">
    <property type="entry name" value="Mg_chelatase"/>
    <property type="match status" value="1"/>
</dbReference>
<evidence type="ECO:0000256" key="1">
    <source>
        <dbReference type="ARBA" id="ARBA00006354"/>
    </source>
</evidence>
<dbReference type="InterPro" id="IPR000523">
    <property type="entry name" value="Mg_chelatse_chII-like_cat_dom"/>
</dbReference>
<dbReference type="Gene3D" id="3.40.50.300">
    <property type="entry name" value="P-loop containing nucleotide triphosphate hydrolases"/>
    <property type="match status" value="1"/>
</dbReference>
<evidence type="ECO:0000259" key="2">
    <source>
        <dbReference type="SMART" id="SM00382"/>
    </source>
</evidence>
<accession>A0ABU7R9I3</accession>
<dbReference type="InterPro" id="IPR020568">
    <property type="entry name" value="Ribosomal_Su5_D2-typ_SF"/>
</dbReference>
<comment type="caution">
    <text evidence="3">The sequence shown here is derived from an EMBL/GenBank/DDBJ whole genome shotgun (WGS) entry which is preliminary data.</text>
</comment>
<dbReference type="RefSeq" id="WP_330958030.1">
    <property type="nucleotide sequence ID" value="NZ_JAZGJQ010000003.1"/>
</dbReference>
<dbReference type="CDD" id="cd00009">
    <property type="entry name" value="AAA"/>
    <property type="match status" value="1"/>
</dbReference>
<dbReference type="PANTHER" id="PTHR32039">
    <property type="entry name" value="MAGNESIUM-CHELATASE SUBUNIT CHLI"/>
    <property type="match status" value="1"/>
</dbReference>
<keyword evidence="4" id="KW-1185">Reference proteome</keyword>
<evidence type="ECO:0000313" key="3">
    <source>
        <dbReference type="EMBL" id="MEE6147266.1"/>
    </source>
</evidence>
<proteinExistence type="inferred from homology"/>
<dbReference type="Proteomes" id="UP001332931">
    <property type="component" value="Unassembled WGS sequence"/>
</dbReference>
<dbReference type="NCBIfam" id="TIGR00368">
    <property type="entry name" value="YifB family Mg chelatase-like AAA ATPase"/>
    <property type="match status" value="1"/>
</dbReference>
<dbReference type="InterPro" id="IPR004482">
    <property type="entry name" value="Mg_chelat-rel"/>
</dbReference>
<comment type="similarity">
    <text evidence="1">Belongs to the Mg-chelatase subunits D/I family. ComM subfamily.</text>
</comment>
<name>A0ABU7R9I3_9ACTN</name>
<dbReference type="PANTHER" id="PTHR32039:SF7">
    <property type="entry name" value="COMPETENCE PROTEIN COMM"/>
    <property type="match status" value="1"/>
</dbReference>
<gene>
    <name evidence="3" type="ORF">VXJ25_04560</name>
</gene>
<protein>
    <submittedName>
        <fullName evidence="3">YifB family Mg chelatase-like AAA ATPase</fullName>
    </submittedName>
</protein>
<feature type="domain" description="AAA+ ATPase" evidence="2">
    <location>
        <begin position="210"/>
        <end position="392"/>
    </location>
</feature>
<dbReference type="SUPFAM" id="SSF54211">
    <property type="entry name" value="Ribosomal protein S5 domain 2-like"/>
    <property type="match status" value="1"/>
</dbReference>
<evidence type="ECO:0000313" key="4">
    <source>
        <dbReference type="Proteomes" id="UP001332931"/>
    </source>
</evidence>
<dbReference type="Gene3D" id="3.30.230.10">
    <property type="match status" value="1"/>
</dbReference>